<dbReference type="InterPro" id="IPR007210">
    <property type="entry name" value="ABC_Gly_betaine_transp_sub-bd"/>
</dbReference>
<proteinExistence type="predicted"/>
<gene>
    <name evidence="3" type="ORF">ACFOW8_11245</name>
</gene>
<name>A0ABV8L5J4_9NOCA</name>
<protein>
    <submittedName>
        <fullName evidence="3">Glycine betaine ABC transporter substrate-binding protein</fullName>
    </submittedName>
</protein>
<dbReference type="Proteomes" id="UP001595767">
    <property type="component" value="Unassembled WGS sequence"/>
</dbReference>
<evidence type="ECO:0000313" key="3">
    <source>
        <dbReference type="EMBL" id="MFC4125504.1"/>
    </source>
</evidence>
<dbReference type="Gene3D" id="3.40.190.10">
    <property type="entry name" value="Periplasmic binding protein-like II"/>
    <property type="match status" value="1"/>
</dbReference>
<feature type="signal peptide" evidence="1">
    <location>
        <begin position="1"/>
        <end position="26"/>
    </location>
</feature>
<dbReference type="RefSeq" id="WP_378549674.1">
    <property type="nucleotide sequence ID" value="NZ_JBHSBA010000005.1"/>
</dbReference>
<dbReference type="EMBL" id="JBHSBA010000005">
    <property type="protein sequence ID" value="MFC4125504.1"/>
    <property type="molecule type" value="Genomic_DNA"/>
</dbReference>
<evidence type="ECO:0000256" key="1">
    <source>
        <dbReference type="SAM" id="SignalP"/>
    </source>
</evidence>
<keyword evidence="1" id="KW-0732">Signal</keyword>
<organism evidence="3 4">
    <name type="scientific">Nocardia rhizosphaerae</name>
    <dbReference type="NCBI Taxonomy" id="1691571"/>
    <lineage>
        <taxon>Bacteria</taxon>
        <taxon>Bacillati</taxon>
        <taxon>Actinomycetota</taxon>
        <taxon>Actinomycetes</taxon>
        <taxon>Mycobacteriales</taxon>
        <taxon>Nocardiaceae</taxon>
        <taxon>Nocardia</taxon>
    </lineage>
</organism>
<feature type="chain" id="PRO_5045141358" evidence="1">
    <location>
        <begin position="27"/>
        <end position="284"/>
    </location>
</feature>
<reference evidence="4" key="1">
    <citation type="journal article" date="2019" name="Int. J. Syst. Evol. Microbiol.">
        <title>The Global Catalogue of Microorganisms (GCM) 10K type strain sequencing project: providing services to taxonomists for standard genome sequencing and annotation.</title>
        <authorList>
            <consortium name="The Broad Institute Genomics Platform"/>
            <consortium name="The Broad Institute Genome Sequencing Center for Infectious Disease"/>
            <person name="Wu L."/>
            <person name="Ma J."/>
        </authorList>
    </citation>
    <scope>NUCLEOTIDE SEQUENCE [LARGE SCALE GENOMIC DNA]</scope>
    <source>
        <strain evidence="4">CGMCC 4.7204</strain>
    </source>
</reference>
<dbReference type="PROSITE" id="PS51257">
    <property type="entry name" value="PROKAR_LIPOPROTEIN"/>
    <property type="match status" value="1"/>
</dbReference>
<evidence type="ECO:0000259" key="2">
    <source>
        <dbReference type="Pfam" id="PF04069"/>
    </source>
</evidence>
<comment type="caution">
    <text evidence="3">The sequence shown here is derived from an EMBL/GenBank/DDBJ whole genome shotgun (WGS) entry which is preliminary data.</text>
</comment>
<keyword evidence="4" id="KW-1185">Reference proteome</keyword>
<dbReference type="SUPFAM" id="SSF53850">
    <property type="entry name" value="Periplasmic binding protein-like II"/>
    <property type="match status" value="1"/>
</dbReference>
<accession>A0ABV8L5J4</accession>
<dbReference type="Gene3D" id="3.40.190.120">
    <property type="entry name" value="Osmoprotection protein (prox), domain 2"/>
    <property type="match status" value="1"/>
</dbReference>
<dbReference type="Pfam" id="PF04069">
    <property type="entry name" value="OpuAC"/>
    <property type="match status" value="1"/>
</dbReference>
<feature type="domain" description="ABC-type glycine betaine transport system substrate-binding" evidence="2">
    <location>
        <begin position="34"/>
        <end position="280"/>
    </location>
</feature>
<sequence>MVSGALRSAVAAFLLTTCAFTTISCAGGEPERVVAVGADSSTESVLLAQIYAQALARTGTAAVVRDSATPMADLDAGRITVLPARNGALLDRWNPESAANTPAAVGAAVNAALPQGLSVSDPADGTDLRPRLLVTPELGITTVADLDPRCAELTAGTATVAGLDPVRVPAVAGCAVRTARAYPDPAALRHALRAGEVGVGIVNGPPADPDLADLLVLDDPDYALRAENILTVYRSGVFDRRQLKKLNYVAGELTTEELVDLVRQAENGAEASVLARTWLDDHGL</sequence>
<evidence type="ECO:0000313" key="4">
    <source>
        <dbReference type="Proteomes" id="UP001595767"/>
    </source>
</evidence>